<proteinExistence type="predicted"/>
<name>A0AAV5A022_9AGAM</name>
<keyword evidence="2" id="KW-1185">Reference proteome</keyword>
<comment type="caution">
    <text evidence="1">The sequence shown here is derived from an EMBL/GenBank/DDBJ whole genome shotgun (WGS) entry which is preliminary data.</text>
</comment>
<evidence type="ECO:0000313" key="2">
    <source>
        <dbReference type="Proteomes" id="UP001050691"/>
    </source>
</evidence>
<dbReference type="AlphaFoldDB" id="A0AAV5A022"/>
<reference evidence="1" key="1">
    <citation type="submission" date="2021-10" db="EMBL/GenBank/DDBJ databases">
        <title>De novo Genome Assembly of Clathrus columnatus (Basidiomycota, Fungi) Using Illumina and Nanopore Sequence Data.</title>
        <authorList>
            <person name="Ogiso-Tanaka E."/>
            <person name="Itagaki H."/>
            <person name="Hosoya T."/>
            <person name="Hosaka K."/>
        </authorList>
    </citation>
    <scope>NUCLEOTIDE SEQUENCE</scope>
    <source>
        <strain evidence="1">MO-923</strain>
    </source>
</reference>
<dbReference type="Proteomes" id="UP001050691">
    <property type="component" value="Unassembled WGS sequence"/>
</dbReference>
<sequence>MACETPDLRQNLLSGKERRKKIFGLLTEWYKAAAQTDPPPVTDKSILAYDSKVSYYYTSDVQQKSNILDLVLTRLTAAVAEFTGLVVDFNSIGDLVAQSLADTTRHETSQGYSTCVLRSFEGEFSGKRCLFKPMVVAVSFNFSASEYKTSGSVAAFGYWVYLFCTEPPFFSEKVEGAPSRLRTVHGEPLEFDIPHDMEIVGKKFMTTAELDARGPTSFTRNH</sequence>
<organism evidence="1 2">
    <name type="scientific">Clathrus columnatus</name>
    <dbReference type="NCBI Taxonomy" id="1419009"/>
    <lineage>
        <taxon>Eukaryota</taxon>
        <taxon>Fungi</taxon>
        <taxon>Dikarya</taxon>
        <taxon>Basidiomycota</taxon>
        <taxon>Agaricomycotina</taxon>
        <taxon>Agaricomycetes</taxon>
        <taxon>Phallomycetidae</taxon>
        <taxon>Phallales</taxon>
        <taxon>Clathraceae</taxon>
        <taxon>Clathrus</taxon>
    </lineage>
</organism>
<evidence type="ECO:0000313" key="1">
    <source>
        <dbReference type="EMBL" id="GJJ06747.1"/>
    </source>
</evidence>
<accession>A0AAV5A022</accession>
<gene>
    <name evidence="1" type="ORF">Clacol_000943</name>
</gene>
<protein>
    <submittedName>
        <fullName evidence="1">Uncharacterized protein</fullName>
    </submittedName>
</protein>
<dbReference type="EMBL" id="BPWL01000001">
    <property type="protein sequence ID" value="GJJ06747.1"/>
    <property type="molecule type" value="Genomic_DNA"/>
</dbReference>